<evidence type="ECO:0000313" key="11">
    <source>
        <dbReference type="Proteomes" id="UP000178249"/>
    </source>
</evidence>
<sequence>MAFVDDITISASAGRGGDGVVRWLHEKFREFGGPSGGDGGNGGHVRVKAVRDIAALARYKFEKKFRAENGGNGGNKEMHGKNGDDLLLTVPVGSVVTNRTTGESFDLTEDGTEAVVLTGGRGGKGNAHFKGSTNQYPTEFTEGGEGESADLHIELKLIVDAGLIGLPNAGKTSLLNALTNAGAKVGDYPFTTLDPNLGAFDGYILADIPGLIEGASAGKGLGHKFLRHIARTKVLIHCVSVEHDDPVVAYETVRTELAAHDPALARKPEIVLLTKVDMVDEKTKKEKLQKLSAVSKKVIAVSVLDDLLIQEAKEIIKLTIRH</sequence>
<dbReference type="InterPro" id="IPR031167">
    <property type="entry name" value="G_OBG"/>
</dbReference>
<dbReference type="FunFam" id="2.70.210.12:FF:000001">
    <property type="entry name" value="GTPase Obg"/>
    <property type="match status" value="1"/>
</dbReference>
<feature type="binding site" evidence="7">
    <location>
        <begin position="207"/>
        <end position="210"/>
    </location>
    <ligand>
        <name>GTP</name>
        <dbReference type="ChEBI" id="CHEBI:37565"/>
    </ligand>
</feature>
<feature type="domain" description="Obg" evidence="9">
    <location>
        <begin position="1"/>
        <end position="158"/>
    </location>
</feature>
<dbReference type="InterPro" id="IPR036726">
    <property type="entry name" value="GTP1_OBG_dom_sf"/>
</dbReference>
<dbReference type="GO" id="GO:0042254">
    <property type="term" value="P:ribosome biogenesis"/>
    <property type="evidence" value="ECO:0007669"/>
    <property type="project" value="UniProtKB-UniRule"/>
</dbReference>
<dbReference type="InterPro" id="IPR045086">
    <property type="entry name" value="OBG_GTPase"/>
</dbReference>
<dbReference type="NCBIfam" id="NF008956">
    <property type="entry name" value="PRK12299.1"/>
    <property type="match status" value="1"/>
</dbReference>
<evidence type="ECO:0000256" key="7">
    <source>
        <dbReference type="HAMAP-Rule" id="MF_01454"/>
    </source>
</evidence>
<comment type="caution">
    <text evidence="10">The sequence shown here is derived from an EMBL/GenBank/DDBJ whole genome shotgun (WGS) entry which is preliminary data.</text>
</comment>
<dbReference type="NCBIfam" id="TIGR02729">
    <property type="entry name" value="Obg_CgtA"/>
    <property type="match status" value="1"/>
</dbReference>
<comment type="function">
    <text evidence="7">An essential GTPase which binds GTP, GDP and possibly (p)ppGpp with moderate affinity, with high nucleotide exchange rates and a fairly low GTP hydrolysis rate. Plays a role in control of the cell cycle, stress response, ribosome biogenesis and in those bacteria that undergo differentiation, in morphogenesis control.</text>
</comment>
<dbReference type="Gene3D" id="3.40.50.300">
    <property type="entry name" value="P-loop containing nucleotide triphosphate hydrolases"/>
    <property type="match status" value="1"/>
</dbReference>
<dbReference type="GO" id="GO:0000287">
    <property type="term" value="F:magnesium ion binding"/>
    <property type="evidence" value="ECO:0007669"/>
    <property type="project" value="InterPro"/>
</dbReference>
<feature type="binding site" evidence="7">
    <location>
        <begin position="302"/>
        <end position="304"/>
    </location>
    <ligand>
        <name>GTP</name>
        <dbReference type="ChEBI" id="CHEBI:37565"/>
    </ligand>
</feature>
<dbReference type="EMBL" id="MFKP01000060">
    <property type="protein sequence ID" value="OGG42978.1"/>
    <property type="molecule type" value="Genomic_DNA"/>
</dbReference>
<dbReference type="InterPro" id="IPR006074">
    <property type="entry name" value="GTP1-OBG_CS"/>
</dbReference>
<keyword evidence="2 7" id="KW-0963">Cytoplasm</keyword>
<comment type="cofactor">
    <cofactor evidence="7">
        <name>Mg(2+)</name>
        <dbReference type="ChEBI" id="CHEBI:18420"/>
    </cofactor>
</comment>
<dbReference type="PROSITE" id="PS51883">
    <property type="entry name" value="OBG"/>
    <property type="match status" value="1"/>
</dbReference>
<dbReference type="PIRSF" id="PIRSF002401">
    <property type="entry name" value="GTP_bd_Obg/CgtA"/>
    <property type="match status" value="1"/>
</dbReference>
<keyword evidence="3 7" id="KW-0547">Nucleotide-binding</keyword>
<keyword evidence="5 7" id="KW-0460">Magnesium</keyword>
<feature type="binding site" evidence="7">
    <location>
        <position position="172"/>
    </location>
    <ligand>
        <name>Mg(2+)</name>
        <dbReference type="ChEBI" id="CHEBI:18420"/>
    </ligand>
</feature>
<evidence type="ECO:0000256" key="5">
    <source>
        <dbReference type="ARBA" id="ARBA00022842"/>
    </source>
</evidence>
<feature type="domain" description="OBG-type G" evidence="8">
    <location>
        <begin position="159"/>
        <end position="321"/>
    </location>
</feature>
<comment type="similarity">
    <text evidence="1 7">Belongs to the TRAFAC class OBG-HflX-like GTPase superfamily. OBG GTPase family.</text>
</comment>
<protein>
    <recommendedName>
        <fullName evidence="7">GTPase Obg</fullName>
        <ecNumber evidence="7">3.6.5.-</ecNumber>
    </recommendedName>
    <alternativeName>
        <fullName evidence="7">GTP-binding protein Obg</fullName>
    </alternativeName>
</protein>
<dbReference type="SUPFAM" id="SSF82051">
    <property type="entry name" value="Obg GTP-binding protein N-terminal domain"/>
    <property type="match status" value="1"/>
</dbReference>
<dbReference type="CDD" id="cd01898">
    <property type="entry name" value="Obg"/>
    <property type="match status" value="1"/>
</dbReference>
<feature type="binding site" evidence="7">
    <location>
        <position position="192"/>
    </location>
    <ligand>
        <name>Mg(2+)</name>
        <dbReference type="ChEBI" id="CHEBI:18420"/>
    </ligand>
</feature>
<dbReference type="PROSITE" id="PS00905">
    <property type="entry name" value="GTP1_OBG"/>
    <property type="match status" value="1"/>
</dbReference>
<keyword evidence="6 7" id="KW-0342">GTP-binding</keyword>
<evidence type="ECO:0000256" key="4">
    <source>
        <dbReference type="ARBA" id="ARBA00022801"/>
    </source>
</evidence>
<dbReference type="InterPro" id="IPR006073">
    <property type="entry name" value="GTP-bd"/>
</dbReference>
<dbReference type="PRINTS" id="PR00326">
    <property type="entry name" value="GTP1OBG"/>
</dbReference>
<evidence type="ECO:0000256" key="3">
    <source>
        <dbReference type="ARBA" id="ARBA00022741"/>
    </source>
</evidence>
<comment type="subcellular location">
    <subcellularLocation>
        <location evidence="7">Cytoplasm</location>
    </subcellularLocation>
</comment>
<evidence type="ECO:0000256" key="2">
    <source>
        <dbReference type="ARBA" id="ARBA00022490"/>
    </source>
</evidence>
<dbReference type="Proteomes" id="UP000178249">
    <property type="component" value="Unassembled WGS sequence"/>
</dbReference>
<dbReference type="Gene3D" id="2.70.210.12">
    <property type="entry name" value="GTP1/OBG domain"/>
    <property type="match status" value="1"/>
</dbReference>
<dbReference type="EC" id="3.6.5.-" evidence="7"/>
<dbReference type="HAMAP" id="MF_01454">
    <property type="entry name" value="GTPase_Obg"/>
    <property type="match status" value="1"/>
</dbReference>
<organism evidence="10 11">
    <name type="scientific">Candidatus Kaiserbacteria bacterium RIFCSPHIGHO2_01_FULL_48_10</name>
    <dbReference type="NCBI Taxonomy" id="1798476"/>
    <lineage>
        <taxon>Bacteria</taxon>
        <taxon>Candidatus Kaiseribacteriota</taxon>
    </lineage>
</organism>
<keyword evidence="4 7" id="KW-0378">Hydrolase</keyword>
<evidence type="ECO:0000259" key="8">
    <source>
        <dbReference type="PROSITE" id="PS51710"/>
    </source>
</evidence>
<dbReference type="PANTHER" id="PTHR11702">
    <property type="entry name" value="DEVELOPMENTALLY REGULATED GTP-BINDING PROTEIN-RELATED"/>
    <property type="match status" value="1"/>
</dbReference>
<name>A0A1F6C1M8_9BACT</name>
<proteinExistence type="inferred from homology"/>
<dbReference type="InterPro" id="IPR014100">
    <property type="entry name" value="GTP-bd_Obg/CgtA"/>
</dbReference>
<keyword evidence="7" id="KW-0479">Metal-binding</keyword>
<evidence type="ECO:0000313" key="10">
    <source>
        <dbReference type="EMBL" id="OGG42978.1"/>
    </source>
</evidence>
<dbReference type="GO" id="GO:0005525">
    <property type="term" value="F:GTP binding"/>
    <property type="evidence" value="ECO:0007669"/>
    <property type="project" value="UniProtKB-UniRule"/>
</dbReference>
<dbReference type="Pfam" id="PF01926">
    <property type="entry name" value="MMR_HSR1"/>
    <property type="match status" value="1"/>
</dbReference>
<evidence type="ECO:0000256" key="6">
    <source>
        <dbReference type="ARBA" id="ARBA00023134"/>
    </source>
</evidence>
<comment type="caution">
    <text evidence="7">Lacks conserved residue(s) required for the propagation of feature annotation.</text>
</comment>
<evidence type="ECO:0000256" key="1">
    <source>
        <dbReference type="ARBA" id="ARBA00007699"/>
    </source>
</evidence>
<feature type="binding site" evidence="7">
    <location>
        <begin position="190"/>
        <end position="194"/>
    </location>
    <ligand>
        <name>GTP</name>
        <dbReference type="ChEBI" id="CHEBI:37565"/>
    </ligand>
</feature>
<dbReference type="Pfam" id="PF01018">
    <property type="entry name" value="GTP1_OBG"/>
    <property type="match status" value="1"/>
</dbReference>
<accession>A0A1F6C1M8</accession>
<dbReference type="GO" id="GO:0003924">
    <property type="term" value="F:GTPase activity"/>
    <property type="evidence" value="ECO:0007669"/>
    <property type="project" value="UniProtKB-UniRule"/>
</dbReference>
<dbReference type="PROSITE" id="PS51710">
    <property type="entry name" value="G_OBG"/>
    <property type="match status" value="1"/>
</dbReference>
<dbReference type="SUPFAM" id="SSF52540">
    <property type="entry name" value="P-loop containing nucleoside triphosphate hydrolases"/>
    <property type="match status" value="1"/>
</dbReference>
<dbReference type="AlphaFoldDB" id="A0A1F6C1M8"/>
<gene>
    <name evidence="7" type="primary">obg</name>
    <name evidence="10" type="ORF">A2841_00280</name>
</gene>
<comment type="subunit">
    <text evidence="7">Monomer.</text>
</comment>
<reference evidence="10 11" key="1">
    <citation type="journal article" date="2016" name="Nat. Commun.">
        <title>Thousands of microbial genomes shed light on interconnected biogeochemical processes in an aquifer system.</title>
        <authorList>
            <person name="Anantharaman K."/>
            <person name="Brown C.T."/>
            <person name="Hug L.A."/>
            <person name="Sharon I."/>
            <person name="Castelle C.J."/>
            <person name="Probst A.J."/>
            <person name="Thomas B.C."/>
            <person name="Singh A."/>
            <person name="Wilkins M.J."/>
            <person name="Karaoz U."/>
            <person name="Brodie E.L."/>
            <person name="Williams K.H."/>
            <person name="Hubbard S.S."/>
            <person name="Banfield J.F."/>
        </authorList>
    </citation>
    <scope>NUCLEOTIDE SEQUENCE [LARGE SCALE GENOMIC DNA]</scope>
</reference>
<dbReference type="PANTHER" id="PTHR11702:SF31">
    <property type="entry name" value="MITOCHONDRIAL RIBOSOME-ASSOCIATED GTPASE 2"/>
    <property type="match status" value="1"/>
</dbReference>
<evidence type="ECO:0000259" key="9">
    <source>
        <dbReference type="PROSITE" id="PS51883"/>
    </source>
</evidence>
<dbReference type="InterPro" id="IPR027417">
    <property type="entry name" value="P-loop_NTPase"/>
</dbReference>
<feature type="binding site" evidence="7">
    <location>
        <begin position="274"/>
        <end position="277"/>
    </location>
    <ligand>
        <name>GTP</name>
        <dbReference type="ChEBI" id="CHEBI:37565"/>
    </ligand>
</feature>
<dbReference type="GO" id="GO:0005737">
    <property type="term" value="C:cytoplasm"/>
    <property type="evidence" value="ECO:0007669"/>
    <property type="project" value="UniProtKB-SubCell"/>
</dbReference>
<dbReference type="InterPro" id="IPR006169">
    <property type="entry name" value="GTP1_OBG_dom"/>
</dbReference>